<dbReference type="AlphaFoldDB" id="A0A068NJ76"/>
<evidence type="ECO:0000256" key="1">
    <source>
        <dbReference type="SAM" id="Phobius"/>
    </source>
</evidence>
<keyword evidence="1" id="KW-1133">Transmembrane helix</keyword>
<dbReference type="KEGG" id="fgi:OP10G_0285"/>
<sequence length="170" mass="19199">MTWGDWGAYLFVGLLVVFAMWVVYTMTRDPSRNMRPPPKSAPTKPSREVENEFGLFTYDPRFENWTVGVDHPFRTDDVVEVTLEDVNGNPDPAIVPYIPRITANLPDYVKQAIKLAKGNEFVSGEFLQSVAMSGDPETMTLAFYDSDSDDETMIHIEIEKGKAADMTVMH</sequence>
<proteinExistence type="predicted"/>
<evidence type="ECO:0000313" key="2">
    <source>
        <dbReference type="EMBL" id="AIE83653.1"/>
    </source>
</evidence>
<dbReference type="HOGENOM" id="CLU_1568413_0_0_0"/>
<feature type="transmembrane region" description="Helical" evidence="1">
    <location>
        <begin position="6"/>
        <end position="26"/>
    </location>
</feature>
<dbReference type="RefSeq" id="WP_025227676.1">
    <property type="nucleotide sequence ID" value="NZ_CP007139.1"/>
</dbReference>
<organism evidence="2 3">
    <name type="scientific">Fimbriimonas ginsengisoli Gsoil 348</name>
    <dbReference type="NCBI Taxonomy" id="661478"/>
    <lineage>
        <taxon>Bacteria</taxon>
        <taxon>Bacillati</taxon>
        <taxon>Armatimonadota</taxon>
        <taxon>Fimbriimonadia</taxon>
        <taxon>Fimbriimonadales</taxon>
        <taxon>Fimbriimonadaceae</taxon>
        <taxon>Fimbriimonas</taxon>
    </lineage>
</organism>
<name>A0A068NJ76_FIMGI</name>
<keyword evidence="3" id="KW-1185">Reference proteome</keyword>
<dbReference type="Proteomes" id="UP000027982">
    <property type="component" value="Chromosome"/>
</dbReference>
<keyword evidence="1" id="KW-0472">Membrane</keyword>
<keyword evidence="1" id="KW-0812">Transmembrane</keyword>
<protein>
    <submittedName>
        <fullName evidence="2">Uncharacterized protein</fullName>
    </submittedName>
</protein>
<accession>A0A068NJ76</accession>
<evidence type="ECO:0000313" key="3">
    <source>
        <dbReference type="Proteomes" id="UP000027982"/>
    </source>
</evidence>
<reference evidence="2 3" key="1">
    <citation type="journal article" date="2014" name="PLoS ONE">
        <title>The first complete genome sequence of the class fimbriimonadia in the phylum armatimonadetes.</title>
        <authorList>
            <person name="Hu Z.Y."/>
            <person name="Wang Y.Z."/>
            <person name="Im W.T."/>
            <person name="Wang S.Y."/>
            <person name="Zhao G.P."/>
            <person name="Zheng H.J."/>
            <person name="Quan Z.X."/>
        </authorList>
    </citation>
    <scope>NUCLEOTIDE SEQUENCE [LARGE SCALE GENOMIC DNA]</scope>
    <source>
        <strain evidence="2">Gsoil 348</strain>
    </source>
</reference>
<dbReference type="EMBL" id="CP007139">
    <property type="protein sequence ID" value="AIE83653.1"/>
    <property type="molecule type" value="Genomic_DNA"/>
</dbReference>
<gene>
    <name evidence="2" type="ORF">OP10G_0285</name>
</gene>